<dbReference type="PANTHER" id="PTHR30465">
    <property type="entry name" value="INNER MEMBRANE ABC TRANSPORTER"/>
    <property type="match status" value="1"/>
</dbReference>
<dbReference type="GO" id="GO:0005886">
    <property type="term" value="C:plasma membrane"/>
    <property type="evidence" value="ECO:0007669"/>
    <property type="project" value="UniProtKB-SubCell"/>
</dbReference>
<dbReference type="Proteomes" id="UP000824073">
    <property type="component" value="Unassembled WGS sequence"/>
</dbReference>
<proteinExistence type="inferred from homology"/>
<feature type="domain" description="ABC transmembrane type-1" evidence="8">
    <location>
        <begin position="96"/>
        <end position="297"/>
    </location>
</feature>
<feature type="transmembrane region" description="Helical" evidence="7">
    <location>
        <begin position="174"/>
        <end position="192"/>
    </location>
</feature>
<evidence type="ECO:0000313" key="10">
    <source>
        <dbReference type="Proteomes" id="UP000824073"/>
    </source>
</evidence>
<name>A0A9D1IT32_9CLOT</name>
<evidence type="ECO:0000313" key="9">
    <source>
        <dbReference type="EMBL" id="HIU43370.1"/>
    </source>
</evidence>
<keyword evidence="6 7" id="KW-0472">Membrane</keyword>
<accession>A0A9D1IT32</accession>
<dbReference type="Gene3D" id="1.10.3720.10">
    <property type="entry name" value="MetI-like"/>
    <property type="match status" value="1"/>
</dbReference>
<feature type="transmembrane region" description="Helical" evidence="7">
    <location>
        <begin position="131"/>
        <end position="154"/>
    </location>
</feature>
<dbReference type="PROSITE" id="PS50928">
    <property type="entry name" value="ABC_TM1"/>
    <property type="match status" value="1"/>
</dbReference>
<dbReference type="InterPro" id="IPR035906">
    <property type="entry name" value="MetI-like_sf"/>
</dbReference>
<keyword evidence="5 7" id="KW-1133">Transmembrane helix</keyword>
<evidence type="ECO:0000256" key="4">
    <source>
        <dbReference type="ARBA" id="ARBA00022692"/>
    </source>
</evidence>
<evidence type="ECO:0000256" key="6">
    <source>
        <dbReference type="ARBA" id="ARBA00023136"/>
    </source>
</evidence>
<evidence type="ECO:0000256" key="3">
    <source>
        <dbReference type="ARBA" id="ARBA00022475"/>
    </source>
</evidence>
<organism evidence="9 10">
    <name type="scientific">Candidatus Ventrousia excrementavium</name>
    <dbReference type="NCBI Taxonomy" id="2840961"/>
    <lineage>
        <taxon>Bacteria</taxon>
        <taxon>Bacillati</taxon>
        <taxon>Bacillota</taxon>
        <taxon>Clostridia</taxon>
        <taxon>Eubacteriales</taxon>
        <taxon>Clostridiaceae</taxon>
        <taxon>Clostridiaceae incertae sedis</taxon>
        <taxon>Candidatus Ventrousia</taxon>
    </lineage>
</organism>
<feature type="transmembrane region" description="Helical" evidence="7">
    <location>
        <begin position="102"/>
        <end position="124"/>
    </location>
</feature>
<gene>
    <name evidence="9" type="ORF">IAB67_03630</name>
</gene>
<dbReference type="SUPFAM" id="SSF161098">
    <property type="entry name" value="MetI-like"/>
    <property type="match status" value="1"/>
</dbReference>
<feature type="transmembrane region" description="Helical" evidence="7">
    <location>
        <begin position="9"/>
        <end position="30"/>
    </location>
</feature>
<dbReference type="Pfam" id="PF19300">
    <property type="entry name" value="BPD_transp_1_N"/>
    <property type="match status" value="1"/>
</dbReference>
<dbReference type="PANTHER" id="PTHR30465:SF74">
    <property type="entry name" value="OLIGOPEPTIDE TRANSPORT SYSTEM PERMEASE PROTEIN OPPB"/>
    <property type="match status" value="1"/>
</dbReference>
<dbReference type="Pfam" id="PF00528">
    <property type="entry name" value="BPD_transp_1"/>
    <property type="match status" value="1"/>
</dbReference>
<dbReference type="CDD" id="cd06261">
    <property type="entry name" value="TM_PBP2"/>
    <property type="match status" value="1"/>
</dbReference>
<sequence>MVTYIIKRVLYMAMVLFIVVSITFFMIHSVPGDPLTSSVMNLPDEVRDNYYARYGLDKPLFEQYLRFWKLLFTEGSLGESIKYPGRMVEEFILKYAGISAKLGIISVVLGFSVGTIFGILAAVFKNKWPDYAVMLTAIAGVTIPVFVLAAVFQYFFTVKLTWFPTTGWGTVRHMILPIACMCLGPIATYARYMRSSALDVLGQDYILTAESKGVSSLNVVRRHVLRNSMLPSITLLGPSVASVFTGSFVIESMFAIPGLGTYFIRAINERDFTMVLGMNLFYCLLYIASLLLVDILYVFIDPRIRLAAGKERRKKAHAE</sequence>
<evidence type="ECO:0000259" key="8">
    <source>
        <dbReference type="PROSITE" id="PS50928"/>
    </source>
</evidence>
<keyword evidence="3" id="KW-1003">Cell membrane</keyword>
<evidence type="ECO:0000256" key="7">
    <source>
        <dbReference type="RuleBase" id="RU363032"/>
    </source>
</evidence>
<evidence type="ECO:0000256" key="1">
    <source>
        <dbReference type="ARBA" id="ARBA00004651"/>
    </source>
</evidence>
<reference evidence="9" key="1">
    <citation type="submission" date="2020-10" db="EMBL/GenBank/DDBJ databases">
        <authorList>
            <person name="Gilroy R."/>
        </authorList>
    </citation>
    <scope>NUCLEOTIDE SEQUENCE</scope>
    <source>
        <strain evidence="9">CHK191-8634</strain>
    </source>
</reference>
<comment type="caution">
    <text evidence="9">The sequence shown here is derived from an EMBL/GenBank/DDBJ whole genome shotgun (WGS) entry which is preliminary data.</text>
</comment>
<reference evidence="9" key="2">
    <citation type="journal article" date="2021" name="PeerJ">
        <title>Extensive microbial diversity within the chicken gut microbiome revealed by metagenomics and culture.</title>
        <authorList>
            <person name="Gilroy R."/>
            <person name="Ravi A."/>
            <person name="Getino M."/>
            <person name="Pursley I."/>
            <person name="Horton D.L."/>
            <person name="Alikhan N.F."/>
            <person name="Baker D."/>
            <person name="Gharbi K."/>
            <person name="Hall N."/>
            <person name="Watson M."/>
            <person name="Adriaenssens E.M."/>
            <person name="Foster-Nyarko E."/>
            <person name="Jarju S."/>
            <person name="Secka A."/>
            <person name="Antonio M."/>
            <person name="Oren A."/>
            <person name="Chaudhuri R.R."/>
            <person name="La Ragione R."/>
            <person name="Hildebrand F."/>
            <person name="Pallen M.J."/>
        </authorList>
    </citation>
    <scope>NUCLEOTIDE SEQUENCE</scope>
    <source>
        <strain evidence="9">CHK191-8634</strain>
    </source>
</reference>
<dbReference type="GO" id="GO:0055085">
    <property type="term" value="P:transmembrane transport"/>
    <property type="evidence" value="ECO:0007669"/>
    <property type="project" value="InterPro"/>
</dbReference>
<comment type="subcellular location">
    <subcellularLocation>
        <location evidence="1 7">Cell membrane</location>
        <topology evidence="1 7">Multi-pass membrane protein</topology>
    </subcellularLocation>
</comment>
<protein>
    <submittedName>
        <fullName evidence="9">ABC transporter permease</fullName>
    </submittedName>
</protein>
<dbReference type="EMBL" id="DVMR01000033">
    <property type="protein sequence ID" value="HIU43370.1"/>
    <property type="molecule type" value="Genomic_DNA"/>
</dbReference>
<feature type="transmembrane region" description="Helical" evidence="7">
    <location>
        <begin position="235"/>
        <end position="259"/>
    </location>
</feature>
<keyword evidence="2 7" id="KW-0813">Transport</keyword>
<comment type="similarity">
    <text evidence="7">Belongs to the binding-protein-dependent transport system permease family.</text>
</comment>
<keyword evidence="4 7" id="KW-0812">Transmembrane</keyword>
<dbReference type="InterPro" id="IPR000515">
    <property type="entry name" value="MetI-like"/>
</dbReference>
<feature type="transmembrane region" description="Helical" evidence="7">
    <location>
        <begin position="279"/>
        <end position="300"/>
    </location>
</feature>
<dbReference type="AlphaFoldDB" id="A0A9D1IT32"/>
<evidence type="ECO:0000256" key="5">
    <source>
        <dbReference type="ARBA" id="ARBA00022989"/>
    </source>
</evidence>
<evidence type="ECO:0000256" key="2">
    <source>
        <dbReference type="ARBA" id="ARBA00022448"/>
    </source>
</evidence>
<dbReference type="InterPro" id="IPR045621">
    <property type="entry name" value="BPD_transp_1_N"/>
</dbReference>